<evidence type="ECO:0000313" key="2">
    <source>
        <dbReference type="EMBL" id="PEG33836.1"/>
    </source>
</evidence>
<reference evidence="2 3" key="1">
    <citation type="submission" date="2017-10" db="EMBL/GenBank/DDBJ databases">
        <title>The new phylogeny of genus Mycobacterium.</title>
        <authorList>
            <person name="Tortoli E."/>
            <person name="Trovato A."/>
            <person name="Cirillo D.M."/>
        </authorList>
    </citation>
    <scope>NUCLEOTIDE SEQUENCE [LARGE SCALE GENOMIC DNA]</scope>
    <source>
        <strain evidence="2 3">CCUG37673</strain>
    </source>
</reference>
<dbReference type="OrthoDB" id="5465390at2"/>
<evidence type="ECO:0000313" key="1">
    <source>
        <dbReference type="EMBL" id="GFG52846.1"/>
    </source>
</evidence>
<evidence type="ECO:0008006" key="5">
    <source>
        <dbReference type="Google" id="ProtNLM"/>
    </source>
</evidence>
<sequence>MTSDMVYRRRPGAVSYGHPLGIVMLDFDSPFIPGDMGNASTFEHPVIYQRVPDLSVSAILADTEGKFEAAVIAAAEHLASQGAQTISSNCGFMIRYQAAVADALGSVPVALSSLLQLPLISSTLSTRSTIGIITADASVLTEQFVREHVPGVRQRIAIAGLETAPSFRRTMFDGADTLDSAAIAAETTGAAAELCSAHLDLGAILLECAALPAYAQEVQRAAHGLPVYDFTTLTSLTVGARTRMPFTGFF</sequence>
<dbReference type="EMBL" id="PDCP01000089">
    <property type="protein sequence ID" value="PEG33836.1"/>
    <property type="molecule type" value="Genomic_DNA"/>
</dbReference>
<evidence type="ECO:0000313" key="3">
    <source>
        <dbReference type="Proteomes" id="UP000220914"/>
    </source>
</evidence>
<keyword evidence="3" id="KW-1185">Reference proteome</keyword>
<dbReference type="AlphaFoldDB" id="A0A2A7MQ75"/>
<gene>
    <name evidence="2" type="ORF">CQY20_28550</name>
    <name evidence="1" type="ORF">MAGR_42870</name>
</gene>
<dbReference type="Proteomes" id="UP000465302">
    <property type="component" value="Unassembled WGS sequence"/>
</dbReference>
<dbReference type="RefSeq" id="WP_097943889.1">
    <property type="nucleotide sequence ID" value="NZ_BLKS01000001.1"/>
</dbReference>
<organism evidence="2 3">
    <name type="scientific">Mycolicibacterium agri</name>
    <name type="common">Mycobacterium agri</name>
    <dbReference type="NCBI Taxonomy" id="36811"/>
    <lineage>
        <taxon>Bacteria</taxon>
        <taxon>Bacillati</taxon>
        <taxon>Actinomycetota</taxon>
        <taxon>Actinomycetes</taxon>
        <taxon>Mycobacteriales</taxon>
        <taxon>Mycobacteriaceae</taxon>
        <taxon>Mycolicibacterium</taxon>
    </lineage>
</organism>
<accession>A0A2A7MQ75</accession>
<reference evidence="1" key="3">
    <citation type="submission" date="2020-02" db="EMBL/GenBank/DDBJ databases">
        <authorList>
            <person name="Matsumoto Y."/>
            <person name="Motooka D."/>
            <person name="Nakamura S."/>
        </authorList>
    </citation>
    <scope>NUCLEOTIDE SEQUENCE</scope>
    <source>
        <strain evidence="1">JCM 6377</strain>
    </source>
</reference>
<comment type="caution">
    <text evidence="2">The sequence shown here is derived from an EMBL/GenBank/DDBJ whole genome shotgun (WGS) entry which is preliminary data.</text>
</comment>
<evidence type="ECO:0000313" key="4">
    <source>
        <dbReference type="Proteomes" id="UP000465302"/>
    </source>
</evidence>
<proteinExistence type="predicted"/>
<name>A0A2A7MQ75_MYCAG</name>
<reference evidence="1 4" key="2">
    <citation type="journal article" date="2019" name="Emerg. Microbes Infect.">
        <title>Comprehensive subspecies identification of 175 nontuberculous mycobacteria species based on 7547 genomic profiles.</title>
        <authorList>
            <person name="Matsumoto Y."/>
            <person name="Kinjo T."/>
            <person name="Motooka D."/>
            <person name="Nabeya D."/>
            <person name="Jung N."/>
            <person name="Uechi K."/>
            <person name="Horii T."/>
            <person name="Iida T."/>
            <person name="Fujita J."/>
            <person name="Nakamura S."/>
        </authorList>
    </citation>
    <scope>NUCLEOTIDE SEQUENCE [LARGE SCALE GENOMIC DNA]</scope>
    <source>
        <strain evidence="1 4">JCM 6377</strain>
    </source>
</reference>
<dbReference type="EMBL" id="BLKS01000001">
    <property type="protein sequence ID" value="GFG52846.1"/>
    <property type="molecule type" value="Genomic_DNA"/>
</dbReference>
<dbReference type="Proteomes" id="UP000220914">
    <property type="component" value="Unassembled WGS sequence"/>
</dbReference>
<protein>
    <recommendedName>
        <fullName evidence="5">Aspartate/glutamate racemase family protein</fullName>
    </recommendedName>
</protein>